<accession>A0A8S0VVA4</accession>
<dbReference type="EMBL" id="CACVBS010000040">
    <property type="protein sequence ID" value="CAA7263510.1"/>
    <property type="molecule type" value="Genomic_DNA"/>
</dbReference>
<protein>
    <submittedName>
        <fullName evidence="1">Uncharacterized protein</fullName>
    </submittedName>
</protein>
<name>A0A8S0VVA4_CYCAE</name>
<evidence type="ECO:0000313" key="2">
    <source>
        <dbReference type="Proteomes" id="UP000467700"/>
    </source>
</evidence>
<comment type="caution">
    <text evidence="1">The sequence shown here is derived from an EMBL/GenBank/DDBJ whole genome shotgun (WGS) entry which is preliminary data.</text>
</comment>
<reference evidence="1 2" key="1">
    <citation type="submission" date="2020-01" db="EMBL/GenBank/DDBJ databases">
        <authorList>
            <person name="Gupta K D."/>
        </authorList>
    </citation>
    <scope>NUCLEOTIDE SEQUENCE [LARGE SCALE GENOMIC DNA]</scope>
</reference>
<evidence type="ECO:0000313" key="1">
    <source>
        <dbReference type="EMBL" id="CAA7263510.1"/>
    </source>
</evidence>
<sequence>MGDIVNDEEFTIRLMGDPFKRLIDVDGYKRLFSKMESNGRRPGDFVTVYLELWYEGEEHILGLDVPHEAFETARGKPSPFEPLPRSEFFEVERVRAEGHDMPPEFYILRYLYLYRLEGQT</sequence>
<gene>
    <name evidence="1" type="ORF">AAE3_LOCUS5809</name>
</gene>
<proteinExistence type="predicted"/>
<dbReference type="AlphaFoldDB" id="A0A8S0VVA4"/>
<keyword evidence="2" id="KW-1185">Reference proteome</keyword>
<organism evidence="1 2">
    <name type="scientific">Cyclocybe aegerita</name>
    <name type="common">Black poplar mushroom</name>
    <name type="synonym">Agrocybe aegerita</name>
    <dbReference type="NCBI Taxonomy" id="1973307"/>
    <lineage>
        <taxon>Eukaryota</taxon>
        <taxon>Fungi</taxon>
        <taxon>Dikarya</taxon>
        <taxon>Basidiomycota</taxon>
        <taxon>Agaricomycotina</taxon>
        <taxon>Agaricomycetes</taxon>
        <taxon>Agaricomycetidae</taxon>
        <taxon>Agaricales</taxon>
        <taxon>Agaricineae</taxon>
        <taxon>Bolbitiaceae</taxon>
        <taxon>Cyclocybe</taxon>
    </lineage>
</organism>
<dbReference type="Proteomes" id="UP000467700">
    <property type="component" value="Unassembled WGS sequence"/>
</dbReference>